<comment type="caution">
    <text evidence="9">The sequence shown here is derived from an EMBL/GenBank/DDBJ whole genome shotgun (WGS) entry which is preliminary data.</text>
</comment>
<organism evidence="9">
    <name type="scientific">human gut metagenome</name>
    <dbReference type="NCBI Taxonomy" id="408170"/>
    <lineage>
        <taxon>unclassified sequences</taxon>
        <taxon>metagenomes</taxon>
        <taxon>organismal metagenomes</taxon>
    </lineage>
</organism>
<keyword evidence="3" id="KW-1003">Cell membrane</keyword>
<evidence type="ECO:0000313" key="9">
    <source>
        <dbReference type="EMBL" id="ETJ29859.1"/>
    </source>
</evidence>
<protein>
    <submittedName>
        <fullName evidence="9">Transporter, major facilitator family protein</fullName>
    </submittedName>
</protein>
<dbReference type="EMBL" id="AZMM01015616">
    <property type="protein sequence ID" value="ETJ29859.1"/>
    <property type="molecule type" value="Genomic_DNA"/>
</dbReference>
<dbReference type="InterPro" id="IPR036259">
    <property type="entry name" value="MFS_trans_sf"/>
</dbReference>
<accession>W1XM21</accession>
<evidence type="ECO:0000256" key="7">
    <source>
        <dbReference type="SAM" id="Phobius"/>
    </source>
</evidence>
<dbReference type="GO" id="GO:0005886">
    <property type="term" value="C:plasma membrane"/>
    <property type="evidence" value="ECO:0007669"/>
    <property type="project" value="UniProtKB-SubCell"/>
</dbReference>
<dbReference type="InterPro" id="IPR011701">
    <property type="entry name" value="MFS"/>
</dbReference>
<dbReference type="InterPro" id="IPR020846">
    <property type="entry name" value="MFS_dom"/>
</dbReference>
<keyword evidence="4 7" id="KW-0812">Transmembrane</keyword>
<keyword evidence="5 7" id="KW-1133">Transmembrane helix</keyword>
<evidence type="ECO:0000256" key="1">
    <source>
        <dbReference type="ARBA" id="ARBA00004651"/>
    </source>
</evidence>
<dbReference type="PROSITE" id="PS50850">
    <property type="entry name" value="MFS"/>
    <property type="match status" value="1"/>
</dbReference>
<dbReference type="PANTHER" id="PTHR43414:SF6">
    <property type="entry name" value="MULTIDRUG RESISTANCE PROTEIN MDTG"/>
    <property type="match status" value="1"/>
</dbReference>
<dbReference type="GO" id="GO:0022857">
    <property type="term" value="F:transmembrane transporter activity"/>
    <property type="evidence" value="ECO:0007669"/>
    <property type="project" value="InterPro"/>
</dbReference>
<dbReference type="Pfam" id="PF07690">
    <property type="entry name" value="MFS_1"/>
    <property type="match status" value="1"/>
</dbReference>
<dbReference type="Gene3D" id="1.20.1250.20">
    <property type="entry name" value="MFS general substrate transporter like domains"/>
    <property type="match status" value="1"/>
</dbReference>
<proteinExistence type="predicted"/>
<evidence type="ECO:0000256" key="4">
    <source>
        <dbReference type="ARBA" id="ARBA00022692"/>
    </source>
</evidence>
<keyword evidence="2" id="KW-0813">Transport</keyword>
<evidence type="ECO:0000256" key="6">
    <source>
        <dbReference type="ARBA" id="ARBA00023136"/>
    </source>
</evidence>
<dbReference type="AlphaFoldDB" id="W1XM21"/>
<evidence type="ECO:0000256" key="2">
    <source>
        <dbReference type="ARBA" id="ARBA00022448"/>
    </source>
</evidence>
<keyword evidence="6 7" id="KW-0472">Membrane</keyword>
<reference evidence="9" key="1">
    <citation type="submission" date="2013-12" db="EMBL/GenBank/DDBJ databases">
        <title>A Varibaculum cambriense genome reconstructed from a premature infant gut community with otherwise low bacterial novelty that shifts toward anaerobic metabolism during the third week of life.</title>
        <authorList>
            <person name="Brown C.T."/>
            <person name="Sharon I."/>
            <person name="Thomas B.C."/>
            <person name="Castelle C.J."/>
            <person name="Morowitz M.J."/>
            <person name="Banfield J.F."/>
        </authorList>
    </citation>
    <scope>NUCLEOTIDE SEQUENCE</scope>
</reference>
<evidence type="ECO:0000259" key="8">
    <source>
        <dbReference type="PROSITE" id="PS50850"/>
    </source>
</evidence>
<feature type="non-terminal residue" evidence="9">
    <location>
        <position position="1"/>
    </location>
</feature>
<feature type="non-terminal residue" evidence="9">
    <location>
        <position position="80"/>
    </location>
</feature>
<feature type="domain" description="Major facilitator superfamily (MFS) profile" evidence="8">
    <location>
        <begin position="1"/>
        <end position="80"/>
    </location>
</feature>
<evidence type="ECO:0000256" key="3">
    <source>
        <dbReference type="ARBA" id="ARBA00022475"/>
    </source>
</evidence>
<dbReference type="SUPFAM" id="SSF103473">
    <property type="entry name" value="MFS general substrate transporter"/>
    <property type="match status" value="1"/>
</dbReference>
<evidence type="ECO:0000256" key="5">
    <source>
        <dbReference type="ARBA" id="ARBA00022989"/>
    </source>
</evidence>
<comment type="subcellular location">
    <subcellularLocation>
        <location evidence="1">Cell membrane</location>
        <topology evidence="1">Multi-pass membrane protein</topology>
    </subcellularLocation>
</comment>
<sequence>KMGNHRLLLLALLYSFVIYIFCARAGTPLELGIYRFLFGLGTGALLPGVSSLLNKITPQEGISRIFSYNQTFFYIGGVIG</sequence>
<gene>
    <name evidence="9" type="ORF">Q604_UNBC15616G0001</name>
</gene>
<name>W1XM21_9ZZZZ</name>
<feature type="transmembrane region" description="Helical" evidence="7">
    <location>
        <begin position="32"/>
        <end position="54"/>
    </location>
</feature>
<dbReference type="PANTHER" id="PTHR43414">
    <property type="entry name" value="MULTIDRUG RESISTANCE PROTEIN MDTG"/>
    <property type="match status" value="1"/>
</dbReference>